<dbReference type="RefSeq" id="WP_245732760.1">
    <property type="nucleotide sequence ID" value="NZ_FOHJ01000004.1"/>
</dbReference>
<keyword evidence="1" id="KW-1133">Transmembrane helix</keyword>
<protein>
    <recommendedName>
        <fullName evidence="4">YwnF</fullName>
    </recommendedName>
</protein>
<dbReference type="EMBL" id="FOHJ01000004">
    <property type="protein sequence ID" value="SET34512.1"/>
    <property type="molecule type" value="Genomic_DNA"/>
</dbReference>
<evidence type="ECO:0000313" key="2">
    <source>
        <dbReference type="EMBL" id="SET34512.1"/>
    </source>
</evidence>
<sequence>MNNPMMFKHMPNFVKRELEAITETIEPYIKKHSKYIIFAVPLITFAIFNLFFYLFTGGWYLDMMPTLAIYALMAAIGLALFKESKHVKKQIETISMEQMIKRIKKSEHMNDYSKTTYINSIKEQPKYGFQAFINFLNEENKRKQRMFGN</sequence>
<dbReference type="Proteomes" id="UP000199095">
    <property type="component" value="Unassembled WGS sequence"/>
</dbReference>
<evidence type="ECO:0000313" key="3">
    <source>
        <dbReference type="Proteomes" id="UP000199095"/>
    </source>
</evidence>
<accession>A0A1I0DPN8</accession>
<proteinExistence type="predicted"/>
<feature type="transmembrane region" description="Helical" evidence="1">
    <location>
        <begin position="35"/>
        <end position="55"/>
    </location>
</feature>
<reference evidence="3" key="1">
    <citation type="submission" date="2016-10" db="EMBL/GenBank/DDBJ databases">
        <authorList>
            <person name="Varghese N."/>
            <person name="Submissions S."/>
        </authorList>
    </citation>
    <scope>NUCLEOTIDE SEQUENCE [LARGE SCALE GENOMIC DNA]</scope>
    <source>
        <strain evidence="3">CGMCC 1.3566</strain>
    </source>
</reference>
<keyword evidence="1" id="KW-0472">Membrane</keyword>
<evidence type="ECO:0008006" key="4">
    <source>
        <dbReference type="Google" id="ProtNLM"/>
    </source>
</evidence>
<evidence type="ECO:0000256" key="1">
    <source>
        <dbReference type="SAM" id="Phobius"/>
    </source>
</evidence>
<dbReference type="InterPro" id="IPR020205">
    <property type="entry name" value="Uncharacterised_YwnF_TM"/>
</dbReference>
<organism evidence="2 3">
    <name type="scientific">Salinibacillus kushneri</name>
    <dbReference type="NCBI Taxonomy" id="237682"/>
    <lineage>
        <taxon>Bacteria</taxon>
        <taxon>Bacillati</taxon>
        <taxon>Bacillota</taxon>
        <taxon>Bacilli</taxon>
        <taxon>Bacillales</taxon>
        <taxon>Bacillaceae</taxon>
        <taxon>Salinibacillus</taxon>
    </lineage>
</organism>
<dbReference type="Pfam" id="PF17370">
    <property type="entry name" value="DUF5392"/>
    <property type="match status" value="1"/>
</dbReference>
<dbReference type="AlphaFoldDB" id="A0A1I0DPN8"/>
<gene>
    <name evidence="2" type="ORF">SAMN05421676_104113</name>
</gene>
<feature type="transmembrane region" description="Helical" evidence="1">
    <location>
        <begin position="61"/>
        <end position="81"/>
    </location>
</feature>
<name>A0A1I0DPN8_9BACI</name>
<keyword evidence="1" id="KW-0812">Transmembrane</keyword>
<keyword evidence="3" id="KW-1185">Reference proteome</keyword>